<name>A0A9P5ZY82_PLEER</name>
<accession>A0A9P5ZY82</accession>
<keyword evidence="2" id="KW-1185">Reference proteome</keyword>
<dbReference type="AlphaFoldDB" id="A0A9P5ZY82"/>
<proteinExistence type="predicted"/>
<dbReference type="Proteomes" id="UP000807025">
    <property type="component" value="Unassembled WGS sequence"/>
</dbReference>
<dbReference type="EMBL" id="MU154552">
    <property type="protein sequence ID" value="KAF9496473.1"/>
    <property type="molecule type" value="Genomic_DNA"/>
</dbReference>
<reference evidence="1" key="1">
    <citation type="submission" date="2020-11" db="EMBL/GenBank/DDBJ databases">
        <authorList>
            <consortium name="DOE Joint Genome Institute"/>
            <person name="Ahrendt S."/>
            <person name="Riley R."/>
            <person name="Andreopoulos W."/>
            <person name="Labutti K."/>
            <person name="Pangilinan J."/>
            <person name="Ruiz-Duenas F.J."/>
            <person name="Barrasa J.M."/>
            <person name="Sanchez-Garcia M."/>
            <person name="Camarero S."/>
            <person name="Miyauchi S."/>
            <person name="Serrano A."/>
            <person name="Linde D."/>
            <person name="Babiker R."/>
            <person name="Drula E."/>
            <person name="Ayuso-Fernandez I."/>
            <person name="Pacheco R."/>
            <person name="Padilla G."/>
            <person name="Ferreira P."/>
            <person name="Barriuso J."/>
            <person name="Kellner H."/>
            <person name="Castanera R."/>
            <person name="Alfaro M."/>
            <person name="Ramirez L."/>
            <person name="Pisabarro A.G."/>
            <person name="Kuo A."/>
            <person name="Tritt A."/>
            <person name="Lipzen A."/>
            <person name="He G."/>
            <person name="Yan M."/>
            <person name="Ng V."/>
            <person name="Cullen D."/>
            <person name="Martin F."/>
            <person name="Rosso M.-N."/>
            <person name="Henrissat B."/>
            <person name="Hibbett D."/>
            <person name="Martinez A.T."/>
            <person name="Grigoriev I.V."/>
        </authorList>
    </citation>
    <scope>NUCLEOTIDE SEQUENCE</scope>
    <source>
        <strain evidence="1">ATCC 90797</strain>
    </source>
</reference>
<comment type="caution">
    <text evidence="1">The sequence shown here is derived from an EMBL/GenBank/DDBJ whole genome shotgun (WGS) entry which is preliminary data.</text>
</comment>
<evidence type="ECO:0000313" key="1">
    <source>
        <dbReference type="EMBL" id="KAF9496473.1"/>
    </source>
</evidence>
<evidence type="ECO:0000313" key="2">
    <source>
        <dbReference type="Proteomes" id="UP000807025"/>
    </source>
</evidence>
<gene>
    <name evidence="1" type="ORF">BDN71DRAFT_755311</name>
</gene>
<organism evidence="1 2">
    <name type="scientific">Pleurotus eryngii</name>
    <name type="common">Boletus of the steppes</name>
    <dbReference type="NCBI Taxonomy" id="5323"/>
    <lineage>
        <taxon>Eukaryota</taxon>
        <taxon>Fungi</taxon>
        <taxon>Dikarya</taxon>
        <taxon>Basidiomycota</taxon>
        <taxon>Agaricomycotina</taxon>
        <taxon>Agaricomycetes</taxon>
        <taxon>Agaricomycetidae</taxon>
        <taxon>Agaricales</taxon>
        <taxon>Pleurotineae</taxon>
        <taxon>Pleurotaceae</taxon>
        <taxon>Pleurotus</taxon>
    </lineage>
</organism>
<sequence length="181" mass="20247">MLLRDALKLDNFDLQPRGRRLRHPSICFVAAVRWHTCSPKACPTQALNSAYDSHPLCLATRRLLYRRQRLATASDHAFLLRHPFSKGGNVCQPLTPELVAPSVQNTFPPVCGDSRPYFPSLFSVVSVSDFAQAHTLVCRSHIPVLGRLIGSRVRGGARRCREESLAIQYSSLLLSPSDDRR</sequence>
<protein>
    <submittedName>
        <fullName evidence="1">Uncharacterized protein</fullName>
    </submittedName>
</protein>